<feature type="region of interest" description="Disordered" evidence="3">
    <location>
        <begin position="1741"/>
        <end position="1880"/>
    </location>
</feature>
<dbReference type="EMBL" id="KE346047">
    <property type="protein sequence ID" value="EXC25120.1"/>
    <property type="molecule type" value="Genomic_DNA"/>
</dbReference>
<feature type="compositionally biased region" description="Polar residues" evidence="3">
    <location>
        <begin position="243"/>
        <end position="257"/>
    </location>
</feature>
<feature type="compositionally biased region" description="Low complexity" evidence="3">
    <location>
        <begin position="1668"/>
        <end position="1678"/>
    </location>
</feature>
<feature type="domain" description="FHA" evidence="4">
    <location>
        <begin position="530"/>
        <end position="587"/>
    </location>
</feature>
<feature type="domain" description="HSA" evidence="6">
    <location>
        <begin position="600"/>
        <end position="675"/>
    </location>
</feature>
<evidence type="ECO:0000259" key="4">
    <source>
        <dbReference type="PROSITE" id="PS50006"/>
    </source>
</evidence>
<feature type="compositionally biased region" description="Polar residues" evidence="3">
    <location>
        <begin position="161"/>
        <end position="176"/>
    </location>
</feature>
<dbReference type="Proteomes" id="UP000030645">
    <property type="component" value="Unassembled WGS sequence"/>
</dbReference>
<dbReference type="SMART" id="SM00717">
    <property type="entry name" value="SANT"/>
    <property type="match status" value="1"/>
</dbReference>
<feature type="compositionally biased region" description="Low complexity" evidence="3">
    <location>
        <begin position="1521"/>
        <end position="1540"/>
    </location>
</feature>
<feature type="compositionally biased region" description="Low complexity" evidence="3">
    <location>
        <begin position="1170"/>
        <end position="1182"/>
    </location>
</feature>
<feature type="compositionally biased region" description="Low complexity" evidence="3">
    <location>
        <begin position="1602"/>
        <end position="1630"/>
    </location>
</feature>
<feature type="region of interest" description="Disordered" evidence="3">
    <location>
        <begin position="904"/>
        <end position="924"/>
    </location>
</feature>
<feature type="region of interest" description="Disordered" evidence="3">
    <location>
        <begin position="941"/>
        <end position="963"/>
    </location>
</feature>
<dbReference type="Pfam" id="PF13921">
    <property type="entry name" value="Myb_DNA-bind_6"/>
    <property type="match status" value="1"/>
</dbReference>
<evidence type="ECO:0000256" key="1">
    <source>
        <dbReference type="ARBA" id="ARBA00008913"/>
    </source>
</evidence>
<dbReference type="InterPro" id="IPR014012">
    <property type="entry name" value="HSA_dom"/>
</dbReference>
<dbReference type="PROSITE" id="PS51204">
    <property type="entry name" value="HSA"/>
    <property type="match status" value="1"/>
</dbReference>
<dbReference type="eggNOG" id="ENOG502QSR0">
    <property type="taxonomic scope" value="Eukaryota"/>
</dbReference>
<gene>
    <name evidence="7" type="ORF">L484_003044</name>
</gene>
<feature type="region of interest" description="Disordered" evidence="3">
    <location>
        <begin position="107"/>
        <end position="257"/>
    </location>
</feature>
<organism evidence="7 8">
    <name type="scientific">Morus notabilis</name>
    <dbReference type="NCBI Taxonomy" id="981085"/>
    <lineage>
        <taxon>Eukaryota</taxon>
        <taxon>Viridiplantae</taxon>
        <taxon>Streptophyta</taxon>
        <taxon>Embryophyta</taxon>
        <taxon>Tracheophyta</taxon>
        <taxon>Spermatophyta</taxon>
        <taxon>Magnoliopsida</taxon>
        <taxon>eudicotyledons</taxon>
        <taxon>Gunneridae</taxon>
        <taxon>Pentapetalae</taxon>
        <taxon>rosids</taxon>
        <taxon>fabids</taxon>
        <taxon>Rosales</taxon>
        <taxon>Moraceae</taxon>
        <taxon>Moreae</taxon>
        <taxon>Morus</taxon>
    </lineage>
</organism>
<dbReference type="STRING" id="981085.W9S445"/>
<dbReference type="Pfam" id="PF07529">
    <property type="entry name" value="HSA"/>
    <property type="match status" value="1"/>
</dbReference>
<feature type="region of interest" description="Disordered" evidence="3">
    <location>
        <begin position="511"/>
        <end position="539"/>
    </location>
</feature>
<dbReference type="PANTHER" id="PTHR46774:SF3">
    <property type="entry name" value="CHROMATIN MODIFICATION-RELATED PROTEIN EAF1 A-RELATED"/>
    <property type="match status" value="1"/>
</dbReference>
<dbReference type="PROSITE" id="PS50006">
    <property type="entry name" value="FHA_DOMAIN"/>
    <property type="match status" value="1"/>
</dbReference>
<evidence type="ECO:0000256" key="3">
    <source>
        <dbReference type="SAM" id="MobiDB-lite"/>
    </source>
</evidence>
<keyword evidence="8" id="KW-1185">Reference proteome</keyword>
<dbReference type="CDD" id="cd00167">
    <property type="entry name" value="SANT"/>
    <property type="match status" value="1"/>
</dbReference>
<feature type="compositionally biased region" description="Basic and acidic residues" evidence="3">
    <location>
        <begin position="140"/>
        <end position="152"/>
    </location>
</feature>
<feature type="compositionally biased region" description="Polar residues" evidence="3">
    <location>
        <begin position="1865"/>
        <end position="1880"/>
    </location>
</feature>
<dbReference type="InterPro" id="IPR044798">
    <property type="entry name" value="EAF1A/B"/>
</dbReference>
<feature type="compositionally biased region" description="Polar residues" evidence="3">
    <location>
        <begin position="1488"/>
        <end position="1498"/>
    </location>
</feature>
<feature type="region of interest" description="Disordered" evidence="3">
    <location>
        <begin position="423"/>
        <end position="463"/>
    </location>
</feature>
<feature type="region of interest" description="Disordered" evidence="3">
    <location>
        <begin position="1922"/>
        <end position="2040"/>
    </location>
</feature>
<feature type="domain" description="Myb-like" evidence="5">
    <location>
        <begin position="1113"/>
        <end position="1165"/>
    </location>
</feature>
<feature type="compositionally biased region" description="Polar residues" evidence="3">
    <location>
        <begin position="1652"/>
        <end position="1664"/>
    </location>
</feature>
<feature type="compositionally biased region" description="Basic and acidic residues" evidence="3">
    <location>
        <begin position="526"/>
        <end position="539"/>
    </location>
</feature>
<keyword evidence="2" id="KW-0156">Chromatin regulator</keyword>
<proteinExistence type="inferred from homology"/>
<evidence type="ECO:0000259" key="5">
    <source>
        <dbReference type="PROSITE" id="PS50090"/>
    </source>
</evidence>
<dbReference type="PANTHER" id="PTHR46774">
    <property type="entry name" value="CHROMATIN MODIFICATION-RELATED PROTEIN EAF1 A-RELATED"/>
    <property type="match status" value="1"/>
</dbReference>
<feature type="compositionally biased region" description="Polar residues" evidence="3">
    <location>
        <begin position="1837"/>
        <end position="1857"/>
    </location>
</feature>
<dbReference type="SMART" id="SM00573">
    <property type="entry name" value="HSA"/>
    <property type="match status" value="1"/>
</dbReference>
<sequence>MHGCSSGSALIVNAEVDSMGGVVDGGVGIGLKTSPRRAAIEKAQAELRQEYDVREERRRELEFLEKGGNPLDFKFGNASSVSVQSTSLTDQNPEQFVTSEAKGSFALTASPHGDSVDSSGRPGAPAVCEPNTADNLLLFDGDHDLPEGERNSLHPARRSNIVPSEQSSQIDGTQNAKESEDSAIVRPYARRNRSRSNREGARSNAIDMGQNRGGQGSTLPVRGGLRDAKAQMCEKNNPKDQHTTSNPNLKSASSNGDITTKVVASDNQLDIELDGERVPGITSGTAKASLQESKLDVMAPKTSLENLHTQPSQVSVQQTPTDMVSKESDVGEKEKLDSSGLECLPRGATINTDKETTSSQLNGFSDLKENKTVVNEVQFSNAAVGTKGLDSQSFCTTQKSLGLDVHKDSDICTNARNIDSNGMSMGKTSDVEGLPGTAAAKPVKGKDETEAANHGAAINDDHSSVCRNHSENVRAVKIDKDAHESASELQSEGKILSNSEVVQHCDHVLSETDGKVEDVSNNNSSLDKENSAGRCHDPVDISMHERPDATLSEMHSTVATDPQTTSVNSLKVADKAQEDSVLEEARIIEAKRKRIAELSVRSMPPENRRKSHWDFVLEEMAWLANDFAQERLWKITAAAQICHRVAFTSQLRFEEQHQRSKVKELAHNLAKAVMQFWHSAEVTLNSGDLTVSPENCKSGLVGKASEEVSKDKNDKSNMLLDPVEELKVQYPKKDVALAVQGYAVRFLKYNSSIGMAVKAEAPATPERISDLGIQEISWEDHFTEENLFYTVPLGAMETYRKSIEAHLVQIEKTGSSMQEEVETSMYDAVADYSFQENAFAEDEGETSTYYLHGAFEGSKSSKSIQKRRKNIVSYTRPYEAGAELPYGQCNSATQQSMLMGKRPANLNVGSIPTKRMRTASRQRVVSPFSAAPTANLQVQMKTDASSGDTNSFQDDQSTLHGGSQFQKSMEVESVGDFDKHLTYDCAETSMKPKKKKKAKHLGSTYDQGWQLDSTTVNDQRDHSKKRTENHHFESNGTSGLYGQHSAKKPKISKQSLENTFDNITSMTGSIPSPVASQNNMSNTSKFIKLIGGRDRGRKTKLLKISAGQPGSGSPWTLFEDQALVVLVHDMGPNWELISDAINSTLHFKCIFRKPKECKERHKILMEKTSGDGADSAEDSGSSQPYPSTLPGIPKARFDIFEGSARQLFQRLQEPMEEDTLKSHFEKIIKIGQKQHHRRTQNENQDLKQIAPVHNSHVISLSQACPNNLNGGVLTPLDLCDTTPSNQDVLSLGCQGSHASGLSPNQGAVASLLPSGANSPLQGSAGVVLGNNLSSPSAVHNATVRDGRYNVPRASSLPVEEQQRMQQYNHVLSGRNIQQSSLPVPGALSGNGVRMLPGGNGMGIMAGMNRSMPISRPGYQGITSSSMLNSGSMLSSSMVGLPSPVNMHAGGSSGQGNSMIRPREALQMMRPGHNAEHQRQMIMPELQMQGAQGNSQGVTPFNGLNAAFPNQTTQPPVPSYPGHPQQQHQVSSQQSHGLSSPHHTHLQGPNHAAGSQQQAYAIRFAKERQLQQRYLQQQQQQQQFAASNALISHVQPPTHLPVSSNLQNSSQIQSQTPSQPVSLSPLTPSSPMTAMSAQHQQKHHLPTHGISRNPGTSGLTNQIGKQRQRQPQQQHLQQTGRHHPQQRQHVQSQQQAKLLKGVGRGMVQNLSVDPSHLNGLSLPPGSQPLEKGEQIMQLMQGQGVYPGSGLNSMHPPKAMVPQSSNHSQLQPKLLSSSAPPSTKQLQQMPSHSDNSTQGQVPPVSSGHMLSSSHQVVPPAVMGSNHQQLQPQSQPHQKPANQTQPGVQKMIQQNRQVNSEMPKKSQNDLPQAEQQPVNNGSQVGAGVAISQSMDSAVAMPVAAPQWKSSELAVYDSNIPNSTIQAGSVGSPSLTNSSGTEPSVNQGLGPRQLSGSLSSHGHNVGAQWQQSQQQMQPPQSVQQSPALPPASQQYMQQEQQQQQPEQKSPQNQVPLQQQPQQQIQHLQAGQGSLYLRPANSKPE</sequence>
<feature type="region of interest" description="Disordered" evidence="3">
    <location>
        <begin position="1488"/>
        <end position="1555"/>
    </location>
</feature>
<dbReference type="InterPro" id="IPR009057">
    <property type="entry name" value="Homeodomain-like_sf"/>
</dbReference>
<dbReference type="SUPFAM" id="SSF46689">
    <property type="entry name" value="Homeodomain-like"/>
    <property type="match status" value="1"/>
</dbReference>
<evidence type="ECO:0000259" key="6">
    <source>
        <dbReference type="PROSITE" id="PS51204"/>
    </source>
</evidence>
<feature type="compositionally biased region" description="Polar residues" evidence="3">
    <location>
        <begin position="1922"/>
        <end position="1943"/>
    </location>
</feature>
<dbReference type="GO" id="GO:0006325">
    <property type="term" value="P:chromatin organization"/>
    <property type="evidence" value="ECO:0007669"/>
    <property type="project" value="UniProtKB-KW"/>
</dbReference>
<dbReference type="InterPro" id="IPR001005">
    <property type="entry name" value="SANT/Myb"/>
</dbReference>
<feature type="compositionally biased region" description="Polar residues" evidence="3">
    <location>
        <begin position="1760"/>
        <end position="1798"/>
    </location>
</feature>
<name>W9S445_9ROSA</name>
<dbReference type="GO" id="GO:0035267">
    <property type="term" value="C:NuA4 histone acetyltransferase complex"/>
    <property type="evidence" value="ECO:0007669"/>
    <property type="project" value="InterPro"/>
</dbReference>
<feature type="compositionally biased region" description="Basic and acidic residues" evidence="3">
    <location>
        <begin position="324"/>
        <end position="337"/>
    </location>
</feature>
<feature type="compositionally biased region" description="Low complexity" evidence="3">
    <location>
        <begin position="1963"/>
        <end position="2027"/>
    </location>
</feature>
<comment type="similarity">
    <text evidence="1">Belongs to the EAF1 family.</text>
</comment>
<feature type="region of interest" description="Disordered" evidence="3">
    <location>
        <begin position="1167"/>
        <end position="1188"/>
    </location>
</feature>
<evidence type="ECO:0000256" key="2">
    <source>
        <dbReference type="ARBA" id="ARBA00022853"/>
    </source>
</evidence>
<feature type="region of interest" description="Disordered" evidence="3">
    <location>
        <begin position="1012"/>
        <end position="1052"/>
    </location>
</feature>
<evidence type="ECO:0000313" key="7">
    <source>
        <dbReference type="EMBL" id="EXC25120.1"/>
    </source>
</evidence>
<protein>
    <submittedName>
        <fullName evidence="7">CAG repeat protein 32</fullName>
    </submittedName>
</protein>
<feature type="region of interest" description="Disordered" evidence="3">
    <location>
        <begin position="1594"/>
        <end position="1728"/>
    </location>
</feature>
<evidence type="ECO:0000313" key="8">
    <source>
        <dbReference type="Proteomes" id="UP000030645"/>
    </source>
</evidence>
<accession>W9S445</accession>
<dbReference type="PROSITE" id="PS50090">
    <property type="entry name" value="MYB_LIKE"/>
    <property type="match status" value="1"/>
</dbReference>
<dbReference type="Gene3D" id="1.10.10.60">
    <property type="entry name" value="Homeodomain-like"/>
    <property type="match status" value="1"/>
</dbReference>
<feature type="compositionally biased region" description="Low complexity" evidence="3">
    <location>
        <begin position="1824"/>
        <end position="1835"/>
    </location>
</feature>
<feature type="region of interest" description="Disordered" evidence="3">
    <location>
        <begin position="306"/>
        <end position="339"/>
    </location>
</feature>
<reference evidence="8" key="1">
    <citation type="submission" date="2013-01" db="EMBL/GenBank/DDBJ databases">
        <title>Draft Genome Sequence of a Mulberry Tree, Morus notabilis C.K. Schneid.</title>
        <authorList>
            <person name="He N."/>
            <person name="Zhao S."/>
        </authorList>
    </citation>
    <scope>NUCLEOTIDE SEQUENCE</scope>
</reference>
<feature type="compositionally biased region" description="Polar residues" evidence="3">
    <location>
        <begin position="306"/>
        <end position="322"/>
    </location>
</feature>
<dbReference type="InterPro" id="IPR000253">
    <property type="entry name" value="FHA_dom"/>
</dbReference>